<protein>
    <recommendedName>
        <fullName evidence="4">DUF4925 domain-containing protein</fullName>
    </recommendedName>
</protein>
<comment type="caution">
    <text evidence="2">The sequence shown here is derived from an EMBL/GenBank/DDBJ whole genome shotgun (WGS) entry which is preliminary data.</text>
</comment>
<feature type="signal peptide" evidence="1">
    <location>
        <begin position="1"/>
        <end position="23"/>
    </location>
</feature>
<name>A0ABR7BZY7_9BACE</name>
<dbReference type="EMBL" id="JACOOG010000001">
    <property type="protein sequence ID" value="MBC5590916.1"/>
    <property type="molecule type" value="Genomic_DNA"/>
</dbReference>
<dbReference type="PROSITE" id="PS51257">
    <property type="entry name" value="PROKAR_LIPOPROTEIN"/>
    <property type="match status" value="1"/>
</dbReference>
<evidence type="ECO:0000256" key="1">
    <source>
        <dbReference type="SAM" id="SignalP"/>
    </source>
</evidence>
<proteinExistence type="predicted"/>
<feature type="chain" id="PRO_5046735985" description="DUF4925 domain-containing protein" evidence="1">
    <location>
        <begin position="24"/>
        <end position="305"/>
    </location>
</feature>
<keyword evidence="1" id="KW-0732">Signal</keyword>
<organism evidence="2 3">
    <name type="scientific">Bacteroides parvus</name>
    <dbReference type="NCBI Taxonomy" id="2763025"/>
    <lineage>
        <taxon>Bacteria</taxon>
        <taxon>Pseudomonadati</taxon>
        <taxon>Bacteroidota</taxon>
        <taxon>Bacteroidia</taxon>
        <taxon>Bacteroidales</taxon>
        <taxon>Bacteroidaceae</taxon>
        <taxon>Bacteroides</taxon>
    </lineage>
</organism>
<keyword evidence="3" id="KW-1185">Reference proteome</keyword>
<accession>A0ABR7BZY7</accession>
<dbReference type="RefSeq" id="WP_138346406.1">
    <property type="nucleotide sequence ID" value="NZ_JACOOG010000001.1"/>
</dbReference>
<gene>
    <name evidence="2" type="ORF">H8S53_06625</name>
</gene>
<dbReference type="Proteomes" id="UP000600230">
    <property type="component" value="Unassembled WGS sequence"/>
</dbReference>
<evidence type="ECO:0000313" key="2">
    <source>
        <dbReference type="EMBL" id="MBC5590916.1"/>
    </source>
</evidence>
<sequence length="305" mass="32959">MNKIFNKLFWVMAVCGLTMTACSDDIDWNPGAAADGQGVFFPSSQSSSITLTETSGSFEVSVFRTVSSGASTTQITVTPGENAAGIFTVPTEVSFADGVTEAKITVTYQNMKRDVPYTLTLSAVDGTPYGITDLTISAICPLVWEVVSTNATLIDNMFEAFGATGVKLTGITVEKHPELNKYRFKSPYDNSYFNSLFGIGTLLPDDFKLPYIELDGNTYPGGYYITVTKLGWKMVNGVGPEANSDWGTFGSVYGNLSEDLGTYPLGSYNDAEKVFDLGALFFCIDDSGSELNYPLKGTTLLYLNN</sequence>
<reference evidence="2 3" key="1">
    <citation type="submission" date="2020-08" db="EMBL/GenBank/DDBJ databases">
        <title>Genome public.</title>
        <authorList>
            <person name="Liu C."/>
            <person name="Sun Q."/>
        </authorList>
    </citation>
    <scope>NUCLEOTIDE SEQUENCE [LARGE SCALE GENOMIC DNA]</scope>
    <source>
        <strain evidence="2 3">NSJ-21</strain>
    </source>
</reference>
<evidence type="ECO:0008006" key="4">
    <source>
        <dbReference type="Google" id="ProtNLM"/>
    </source>
</evidence>
<evidence type="ECO:0000313" key="3">
    <source>
        <dbReference type="Proteomes" id="UP000600230"/>
    </source>
</evidence>